<name>A0A8J3ZK59_9ACTN</name>
<evidence type="ECO:0000313" key="3">
    <source>
        <dbReference type="Proteomes" id="UP000635606"/>
    </source>
</evidence>
<feature type="domain" description="RNA ligase" evidence="1">
    <location>
        <begin position="26"/>
        <end position="209"/>
    </location>
</feature>
<reference evidence="2" key="1">
    <citation type="submission" date="2021-01" db="EMBL/GenBank/DDBJ databases">
        <title>Whole genome shotgun sequence of Virgisporangium ochraceum NBRC 16418.</title>
        <authorList>
            <person name="Komaki H."/>
            <person name="Tamura T."/>
        </authorList>
    </citation>
    <scope>NUCLEOTIDE SEQUENCE</scope>
    <source>
        <strain evidence="2">NBRC 16418</strain>
    </source>
</reference>
<dbReference type="EMBL" id="BOPH01000001">
    <property type="protein sequence ID" value="GIJ65236.1"/>
    <property type="molecule type" value="Genomic_DNA"/>
</dbReference>
<comment type="caution">
    <text evidence="2">The sequence shown here is derived from an EMBL/GenBank/DDBJ whole genome shotgun (WGS) entry which is preliminary data.</text>
</comment>
<dbReference type="Proteomes" id="UP000635606">
    <property type="component" value="Unassembled WGS sequence"/>
</dbReference>
<dbReference type="SUPFAM" id="SSF56091">
    <property type="entry name" value="DNA ligase/mRNA capping enzyme, catalytic domain"/>
    <property type="match status" value="1"/>
</dbReference>
<sequence length="316" mass="33599">MASVEHISYPRITTGGSAVGGSSGGDWIATEKIHGGQLVLGYDGGALHVGKRKAWLRPDEAFFGWQLLRDRFQVAVEAALTRCGGEVRIFGELYGGAYPHPDVPAAPGMAPVQTGVWYSPTVRYALFDVLGGDGRFLPYAEVAAVATAAGLDVVPLLARGSRTSVDAVPVRFPTRVPQVLGLPELAGNLAEGVVLRPDGPMTPAERPVRKLKIAEFDERRFSESRKWDPWLHLSPAELREIATTMVNGPRLASARSKVGPDAGDDLLDEVTLDVMIDLAEAFPAAVGALSSTDEAALQAHIRSHAGALGPPLADER</sequence>
<evidence type="ECO:0000259" key="1">
    <source>
        <dbReference type="Pfam" id="PF09414"/>
    </source>
</evidence>
<keyword evidence="3" id="KW-1185">Reference proteome</keyword>
<dbReference type="Gene3D" id="3.30.1490.70">
    <property type="match status" value="1"/>
</dbReference>
<evidence type="ECO:0000313" key="2">
    <source>
        <dbReference type="EMBL" id="GIJ65236.1"/>
    </source>
</evidence>
<organism evidence="2 3">
    <name type="scientific">Virgisporangium ochraceum</name>
    <dbReference type="NCBI Taxonomy" id="65505"/>
    <lineage>
        <taxon>Bacteria</taxon>
        <taxon>Bacillati</taxon>
        <taxon>Actinomycetota</taxon>
        <taxon>Actinomycetes</taxon>
        <taxon>Micromonosporales</taxon>
        <taxon>Micromonosporaceae</taxon>
        <taxon>Virgisporangium</taxon>
    </lineage>
</organism>
<dbReference type="AlphaFoldDB" id="A0A8J3ZK59"/>
<dbReference type="Pfam" id="PF09414">
    <property type="entry name" value="RNA_ligase"/>
    <property type="match status" value="1"/>
</dbReference>
<dbReference type="InterPro" id="IPR021122">
    <property type="entry name" value="RNA_ligase_dom_REL/Rnl2"/>
</dbReference>
<gene>
    <name evidence="2" type="ORF">Voc01_001530</name>
</gene>
<accession>A0A8J3ZK59</accession>
<protein>
    <recommendedName>
        <fullName evidence="1">RNA ligase domain-containing protein</fullName>
    </recommendedName>
</protein>
<dbReference type="Gene3D" id="3.30.470.30">
    <property type="entry name" value="DNA ligase/mRNA capping enzyme"/>
    <property type="match status" value="1"/>
</dbReference>
<proteinExistence type="predicted"/>